<sequence>MPKAPTSGSSRPALRRNQACRSCRRKKLKCDAMRPHCSTCVKQHETLISVPAPIGYAHPTEPQCVYDPVDGLTLAPDTDPVEKIRQLERQISQLKNQLQEQRPSSRSSSPRRPGSVGSDSGGISLPHVSLPMMNLVSTETPEPRFGNEKDSPELANVPLQSSPDPLMDLLFLGWNPDLPDPATLNHYIDIFFKCDPCGSRVLHRPSFLASLHLPPRDRGFPHSALLHAICTSASRWSPHNVITLPDGTRRDQFAEFHAGKTRYYMDRTMASGEDIFPVLQACILLCWYFYQEGRWVEVWIFAGFLTRVAVPLRLNYPGTFTTHGNNSPGAYLAPPRDFLDLESRRRTWWMTIVFDRIVSVGGWIHAVDERDLGTELPLRNHDFESEIAIPSNPQDIATPDVFVRHPPQYTDSYILLIKAVMLFGRVTDYNVRGNLRAPTAPSKNQNPFFLEGFKALDQLVCTDFLENLPQIFKNNTGVTDDGCALDTDLYMVHVIPHAATITLHNPYLDFTDPQCTSTSRCVNSARSILAAYYMLSATSLDITRLHPFAVICWYLAAVVQVQLCKYFIEIGDGDRESTVWGEINVLRFAMLAYGQRSPIGTRQESLLQGVMREIVRTTAQKQPLEVGVPLYPFSRTTLWRKDDVTATGVNQTRSPKVPSSTGALPLPVSPALSPPTVSHKKTTSWSMDTSA</sequence>
<dbReference type="InterPro" id="IPR007219">
    <property type="entry name" value="XnlR_reg_dom"/>
</dbReference>
<evidence type="ECO:0000256" key="3">
    <source>
        <dbReference type="ARBA" id="ARBA00023015"/>
    </source>
</evidence>
<dbReference type="CDD" id="cd00067">
    <property type="entry name" value="GAL4"/>
    <property type="match status" value="1"/>
</dbReference>
<dbReference type="Proteomes" id="UP000636479">
    <property type="component" value="Unassembled WGS sequence"/>
</dbReference>
<feature type="compositionally biased region" description="Low complexity" evidence="6">
    <location>
        <begin position="663"/>
        <end position="677"/>
    </location>
</feature>
<evidence type="ECO:0000259" key="7">
    <source>
        <dbReference type="PROSITE" id="PS50048"/>
    </source>
</evidence>
<dbReference type="PROSITE" id="PS50048">
    <property type="entry name" value="ZN2_CY6_FUNGAL_2"/>
    <property type="match status" value="1"/>
</dbReference>
<dbReference type="PANTHER" id="PTHR47338">
    <property type="entry name" value="ZN(II)2CYS6 TRANSCRIPTION FACTOR (EUROFUNG)-RELATED"/>
    <property type="match status" value="1"/>
</dbReference>
<evidence type="ECO:0000256" key="6">
    <source>
        <dbReference type="SAM" id="MobiDB-lite"/>
    </source>
</evidence>
<dbReference type="PANTHER" id="PTHR47338:SF29">
    <property type="entry name" value="ZN(2)-C6 FUNGAL-TYPE DOMAIN-CONTAINING PROTEIN"/>
    <property type="match status" value="1"/>
</dbReference>
<evidence type="ECO:0000313" key="8">
    <source>
        <dbReference type="EMBL" id="KAF7306994.1"/>
    </source>
</evidence>
<proteinExistence type="predicted"/>
<protein>
    <recommendedName>
        <fullName evidence="7">Zn(2)-C6 fungal-type domain-containing protein</fullName>
    </recommendedName>
</protein>
<keyword evidence="5" id="KW-0539">Nucleus</keyword>
<feature type="compositionally biased region" description="Low complexity" evidence="6">
    <location>
        <begin position="102"/>
        <end position="122"/>
    </location>
</feature>
<dbReference type="GO" id="GO:0006351">
    <property type="term" value="P:DNA-templated transcription"/>
    <property type="evidence" value="ECO:0007669"/>
    <property type="project" value="InterPro"/>
</dbReference>
<evidence type="ECO:0000256" key="5">
    <source>
        <dbReference type="ARBA" id="ARBA00023242"/>
    </source>
</evidence>
<gene>
    <name evidence="8" type="ORF">MIND_00492200</name>
</gene>
<dbReference type="GO" id="GO:0003677">
    <property type="term" value="F:DNA binding"/>
    <property type="evidence" value="ECO:0007669"/>
    <property type="project" value="InterPro"/>
</dbReference>
<keyword evidence="3" id="KW-0805">Transcription regulation</keyword>
<dbReference type="SMART" id="SM00066">
    <property type="entry name" value="GAL4"/>
    <property type="match status" value="1"/>
</dbReference>
<evidence type="ECO:0000256" key="1">
    <source>
        <dbReference type="ARBA" id="ARBA00004123"/>
    </source>
</evidence>
<feature type="domain" description="Zn(2)-C6 fungal-type" evidence="7">
    <location>
        <begin position="19"/>
        <end position="66"/>
    </location>
</feature>
<dbReference type="GeneID" id="59344237"/>
<feature type="region of interest" description="Disordered" evidence="6">
    <location>
        <begin position="645"/>
        <end position="691"/>
    </location>
</feature>
<dbReference type="Pfam" id="PF00172">
    <property type="entry name" value="Zn_clus"/>
    <property type="match status" value="1"/>
</dbReference>
<dbReference type="InterPro" id="IPR001138">
    <property type="entry name" value="Zn2Cys6_DnaBD"/>
</dbReference>
<evidence type="ECO:0000256" key="4">
    <source>
        <dbReference type="ARBA" id="ARBA00023163"/>
    </source>
</evidence>
<comment type="caution">
    <text evidence="8">The sequence shown here is derived from an EMBL/GenBank/DDBJ whole genome shotgun (WGS) entry which is preliminary data.</text>
</comment>
<comment type="subcellular location">
    <subcellularLocation>
        <location evidence="1">Nucleus</location>
    </subcellularLocation>
</comment>
<dbReference type="GO" id="GO:0005634">
    <property type="term" value="C:nucleus"/>
    <property type="evidence" value="ECO:0007669"/>
    <property type="project" value="UniProtKB-SubCell"/>
</dbReference>
<dbReference type="GO" id="GO:0000981">
    <property type="term" value="F:DNA-binding transcription factor activity, RNA polymerase II-specific"/>
    <property type="evidence" value="ECO:0007669"/>
    <property type="project" value="InterPro"/>
</dbReference>
<dbReference type="InterPro" id="IPR050815">
    <property type="entry name" value="TF_fung"/>
</dbReference>
<organism evidence="8 9">
    <name type="scientific">Mycena indigotica</name>
    <dbReference type="NCBI Taxonomy" id="2126181"/>
    <lineage>
        <taxon>Eukaryota</taxon>
        <taxon>Fungi</taxon>
        <taxon>Dikarya</taxon>
        <taxon>Basidiomycota</taxon>
        <taxon>Agaricomycotina</taxon>
        <taxon>Agaricomycetes</taxon>
        <taxon>Agaricomycetidae</taxon>
        <taxon>Agaricales</taxon>
        <taxon>Marasmiineae</taxon>
        <taxon>Mycenaceae</taxon>
        <taxon>Mycena</taxon>
    </lineage>
</organism>
<dbReference type="SUPFAM" id="SSF57701">
    <property type="entry name" value="Zn2/Cys6 DNA-binding domain"/>
    <property type="match status" value="1"/>
</dbReference>
<dbReference type="EMBL" id="JACAZF010000004">
    <property type="protein sequence ID" value="KAF7306994.1"/>
    <property type="molecule type" value="Genomic_DNA"/>
</dbReference>
<dbReference type="CDD" id="cd12148">
    <property type="entry name" value="fungal_TF_MHR"/>
    <property type="match status" value="1"/>
</dbReference>
<feature type="compositionally biased region" description="Polar residues" evidence="6">
    <location>
        <begin position="647"/>
        <end position="662"/>
    </location>
</feature>
<dbReference type="Gene3D" id="4.10.240.10">
    <property type="entry name" value="Zn(2)-C6 fungal-type DNA-binding domain"/>
    <property type="match status" value="1"/>
</dbReference>
<evidence type="ECO:0000313" key="9">
    <source>
        <dbReference type="Proteomes" id="UP000636479"/>
    </source>
</evidence>
<dbReference type="RefSeq" id="XP_037222013.1">
    <property type="nucleotide sequence ID" value="XM_037361721.1"/>
</dbReference>
<name>A0A8H6SX59_9AGAR</name>
<dbReference type="OrthoDB" id="5600212at2759"/>
<keyword evidence="4" id="KW-0804">Transcription</keyword>
<dbReference type="GO" id="GO:0008270">
    <property type="term" value="F:zinc ion binding"/>
    <property type="evidence" value="ECO:0007669"/>
    <property type="project" value="InterPro"/>
</dbReference>
<dbReference type="InterPro" id="IPR036864">
    <property type="entry name" value="Zn2-C6_fun-type_DNA-bd_sf"/>
</dbReference>
<evidence type="ECO:0000256" key="2">
    <source>
        <dbReference type="ARBA" id="ARBA00022723"/>
    </source>
</evidence>
<reference evidence="8" key="1">
    <citation type="submission" date="2020-05" db="EMBL/GenBank/DDBJ databases">
        <title>Mycena genomes resolve the evolution of fungal bioluminescence.</title>
        <authorList>
            <person name="Tsai I.J."/>
        </authorList>
    </citation>
    <scope>NUCLEOTIDE SEQUENCE</scope>
    <source>
        <strain evidence="8">171206Taipei</strain>
    </source>
</reference>
<dbReference type="AlphaFoldDB" id="A0A8H6SX59"/>
<feature type="region of interest" description="Disordered" evidence="6">
    <location>
        <begin position="94"/>
        <end position="123"/>
    </location>
</feature>
<dbReference type="Pfam" id="PF04082">
    <property type="entry name" value="Fungal_trans"/>
    <property type="match status" value="1"/>
</dbReference>
<keyword evidence="9" id="KW-1185">Reference proteome</keyword>
<keyword evidence="2" id="KW-0479">Metal-binding</keyword>
<accession>A0A8H6SX59</accession>